<keyword evidence="1" id="KW-0732">Signal</keyword>
<evidence type="ECO:0000256" key="1">
    <source>
        <dbReference type="SAM" id="SignalP"/>
    </source>
</evidence>
<name>A0ABU6VFQ4_9FABA</name>
<accession>A0ABU6VFQ4</accession>
<evidence type="ECO:0000313" key="3">
    <source>
        <dbReference type="Proteomes" id="UP001341840"/>
    </source>
</evidence>
<organism evidence="2 3">
    <name type="scientific">Stylosanthes scabra</name>
    <dbReference type="NCBI Taxonomy" id="79078"/>
    <lineage>
        <taxon>Eukaryota</taxon>
        <taxon>Viridiplantae</taxon>
        <taxon>Streptophyta</taxon>
        <taxon>Embryophyta</taxon>
        <taxon>Tracheophyta</taxon>
        <taxon>Spermatophyta</taxon>
        <taxon>Magnoliopsida</taxon>
        <taxon>eudicotyledons</taxon>
        <taxon>Gunneridae</taxon>
        <taxon>Pentapetalae</taxon>
        <taxon>rosids</taxon>
        <taxon>fabids</taxon>
        <taxon>Fabales</taxon>
        <taxon>Fabaceae</taxon>
        <taxon>Papilionoideae</taxon>
        <taxon>50 kb inversion clade</taxon>
        <taxon>dalbergioids sensu lato</taxon>
        <taxon>Dalbergieae</taxon>
        <taxon>Pterocarpus clade</taxon>
        <taxon>Stylosanthes</taxon>
    </lineage>
</organism>
<gene>
    <name evidence="2" type="ORF">PIB30_040353</name>
</gene>
<keyword evidence="3" id="KW-1185">Reference proteome</keyword>
<protein>
    <submittedName>
        <fullName evidence="2">Uncharacterized protein</fullName>
    </submittedName>
</protein>
<sequence length="126" mass="13074">MASGVVATGALVVPLVGGLQIVEHMPDLHLGRALDLLENAVLNLVVANCASEGKTAVAMDIVDVEKSVNLVGYADVENDVAVVVRLTVKTMVVADIVVGVDIVTAMGNKTVIVRSRDVDMVDIVAV</sequence>
<dbReference type="EMBL" id="JASCZI010151252">
    <property type="protein sequence ID" value="MED6171403.1"/>
    <property type="molecule type" value="Genomic_DNA"/>
</dbReference>
<comment type="caution">
    <text evidence="2">The sequence shown here is derived from an EMBL/GenBank/DDBJ whole genome shotgun (WGS) entry which is preliminary data.</text>
</comment>
<feature type="signal peptide" evidence="1">
    <location>
        <begin position="1"/>
        <end position="18"/>
    </location>
</feature>
<evidence type="ECO:0000313" key="2">
    <source>
        <dbReference type="EMBL" id="MED6171403.1"/>
    </source>
</evidence>
<feature type="chain" id="PRO_5046984551" evidence="1">
    <location>
        <begin position="19"/>
        <end position="126"/>
    </location>
</feature>
<dbReference type="Proteomes" id="UP001341840">
    <property type="component" value="Unassembled WGS sequence"/>
</dbReference>
<proteinExistence type="predicted"/>
<reference evidence="2 3" key="1">
    <citation type="journal article" date="2023" name="Plants (Basel)">
        <title>Bridging the Gap: Combining Genomics and Transcriptomics Approaches to Understand Stylosanthes scabra, an Orphan Legume from the Brazilian Caatinga.</title>
        <authorList>
            <person name="Ferreira-Neto J.R.C."/>
            <person name="da Silva M.D."/>
            <person name="Binneck E."/>
            <person name="de Melo N.F."/>
            <person name="da Silva R.H."/>
            <person name="de Melo A.L.T.M."/>
            <person name="Pandolfi V."/>
            <person name="Bustamante F.O."/>
            <person name="Brasileiro-Vidal A.C."/>
            <person name="Benko-Iseppon A.M."/>
        </authorList>
    </citation>
    <scope>NUCLEOTIDE SEQUENCE [LARGE SCALE GENOMIC DNA]</scope>
    <source>
        <tissue evidence="2">Leaves</tissue>
    </source>
</reference>